<dbReference type="OrthoDB" id="515760at2759"/>
<evidence type="ECO:0000256" key="5">
    <source>
        <dbReference type="ARBA" id="ARBA00023015"/>
    </source>
</evidence>
<evidence type="ECO:0000256" key="1">
    <source>
        <dbReference type="ARBA" id="ARBA00004123"/>
    </source>
</evidence>
<evidence type="ECO:0000256" key="9">
    <source>
        <dbReference type="PROSITE-ProRule" id="PRU00470"/>
    </source>
</evidence>
<evidence type="ECO:0000256" key="7">
    <source>
        <dbReference type="ARBA" id="ARBA00023163"/>
    </source>
</evidence>
<dbReference type="PROSITE" id="PS51141">
    <property type="entry name" value="ZF_SBP"/>
    <property type="match status" value="1"/>
</dbReference>
<evidence type="ECO:0000256" key="6">
    <source>
        <dbReference type="ARBA" id="ARBA00023125"/>
    </source>
</evidence>
<organism evidence="12 13">
    <name type="scientific">Zingiber officinale</name>
    <name type="common">Ginger</name>
    <name type="synonym">Amomum zingiber</name>
    <dbReference type="NCBI Taxonomy" id="94328"/>
    <lineage>
        <taxon>Eukaryota</taxon>
        <taxon>Viridiplantae</taxon>
        <taxon>Streptophyta</taxon>
        <taxon>Embryophyta</taxon>
        <taxon>Tracheophyta</taxon>
        <taxon>Spermatophyta</taxon>
        <taxon>Magnoliopsida</taxon>
        <taxon>Liliopsida</taxon>
        <taxon>Zingiberales</taxon>
        <taxon>Zingiberaceae</taxon>
        <taxon>Zingiber</taxon>
    </lineage>
</organism>
<dbReference type="GO" id="GO:0003677">
    <property type="term" value="F:DNA binding"/>
    <property type="evidence" value="ECO:0007669"/>
    <property type="project" value="UniProtKB-KW"/>
</dbReference>
<evidence type="ECO:0000256" key="4">
    <source>
        <dbReference type="ARBA" id="ARBA00022833"/>
    </source>
</evidence>
<evidence type="ECO:0000256" key="2">
    <source>
        <dbReference type="ARBA" id="ARBA00022723"/>
    </source>
</evidence>
<dbReference type="GO" id="GO:0005634">
    <property type="term" value="C:nucleus"/>
    <property type="evidence" value="ECO:0007669"/>
    <property type="project" value="UniProtKB-SubCell"/>
</dbReference>
<dbReference type="Proteomes" id="UP000734854">
    <property type="component" value="Unassembled WGS sequence"/>
</dbReference>
<reference evidence="12 13" key="1">
    <citation type="submission" date="2020-08" db="EMBL/GenBank/DDBJ databases">
        <title>Plant Genome Project.</title>
        <authorList>
            <person name="Zhang R.-G."/>
        </authorList>
    </citation>
    <scope>NUCLEOTIDE SEQUENCE [LARGE SCALE GENOMIC DNA]</scope>
    <source>
        <tissue evidence="12">Rhizome</tissue>
    </source>
</reference>
<comment type="subcellular location">
    <subcellularLocation>
        <location evidence="1">Nucleus</location>
    </subcellularLocation>
</comment>
<accession>A0A8J5ICF2</accession>
<dbReference type="InterPro" id="IPR044817">
    <property type="entry name" value="SBP-like"/>
</dbReference>
<evidence type="ECO:0000313" key="12">
    <source>
        <dbReference type="EMBL" id="KAG6537850.1"/>
    </source>
</evidence>
<dbReference type="AlphaFoldDB" id="A0A8J5ICF2"/>
<feature type="domain" description="SBP-type" evidence="11">
    <location>
        <begin position="90"/>
        <end position="167"/>
    </location>
</feature>
<feature type="compositionally biased region" description="Low complexity" evidence="10">
    <location>
        <begin position="70"/>
        <end position="87"/>
    </location>
</feature>
<dbReference type="Pfam" id="PF03110">
    <property type="entry name" value="SBP"/>
    <property type="match status" value="1"/>
</dbReference>
<evidence type="ECO:0000259" key="11">
    <source>
        <dbReference type="PROSITE" id="PS51141"/>
    </source>
</evidence>
<dbReference type="FunFam" id="4.10.1100.10:FF:000001">
    <property type="entry name" value="Squamosa promoter-binding-like protein 14"/>
    <property type="match status" value="1"/>
</dbReference>
<keyword evidence="4" id="KW-0862">Zinc</keyword>
<protein>
    <recommendedName>
        <fullName evidence="11">SBP-type domain-containing protein</fullName>
    </recommendedName>
</protein>
<keyword evidence="3 9" id="KW-0863">Zinc-finger</keyword>
<feature type="region of interest" description="Disordered" evidence="10">
    <location>
        <begin position="43"/>
        <end position="90"/>
    </location>
</feature>
<dbReference type="GO" id="GO:0008270">
    <property type="term" value="F:zinc ion binding"/>
    <property type="evidence" value="ECO:0007669"/>
    <property type="project" value="UniProtKB-KW"/>
</dbReference>
<comment type="caution">
    <text evidence="12">The sequence shown here is derived from an EMBL/GenBank/DDBJ whole genome shotgun (WGS) entry which is preliminary data.</text>
</comment>
<keyword evidence="13" id="KW-1185">Reference proteome</keyword>
<feature type="region of interest" description="Disordered" evidence="10">
    <location>
        <begin position="1"/>
        <end position="30"/>
    </location>
</feature>
<keyword evidence="2" id="KW-0479">Metal-binding</keyword>
<evidence type="ECO:0000256" key="10">
    <source>
        <dbReference type="SAM" id="MobiDB-lite"/>
    </source>
</evidence>
<dbReference type="InterPro" id="IPR004333">
    <property type="entry name" value="SBP_dom"/>
</dbReference>
<dbReference type="EMBL" id="JACMSC010000001">
    <property type="protein sequence ID" value="KAG6537850.1"/>
    <property type="molecule type" value="Genomic_DNA"/>
</dbReference>
<keyword evidence="7" id="KW-0804">Transcription</keyword>
<keyword evidence="5" id="KW-0805">Transcription regulation</keyword>
<gene>
    <name evidence="12" type="ORF">ZIOFF_002953</name>
</gene>
<evidence type="ECO:0000313" key="13">
    <source>
        <dbReference type="Proteomes" id="UP000734854"/>
    </source>
</evidence>
<sequence>MEWGYKIPPWDLAETDQNAESNHAGGTVEPICSLGGQANGVNCSVDLKPGGSGNPEPPEKREDQPEMTTVAVSSSSPSKRARAPNAAGQNVSCSVDGCEYDLSDCREYHRRHKVCEAHSKTPVVTVGGVEQRFCQQCSRFHLLVEFDEVKRSCRRRLDGHNRRRRKPQPESITSASLFPIPQGTRRFSAYPPISQTHLSKPNNWSAVVKTEENAVKAHQSFCHNNGKVFSFDGTGIEPCQPLLKIVCSAESGGSDEILSAGLMQALDADCALSLLSSPTQTSSVHVGQMLPASLISSSQYSSLEHFAGTQPPRGVLPTAFSRSRAKDEQVGGVVVSDADGLPCQGMFRVGRSEESPGGVSESLPFSWQ</sequence>
<keyword evidence="8" id="KW-0539">Nucleus</keyword>
<dbReference type="PANTHER" id="PTHR31251:SF169">
    <property type="entry name" value="SQUAMOSA PROMOTER-BINDING-LIKE PROTEIN 8"/>
    <property type="match status" value="1"/>
</dbReference>
<keyword evidence="6" id="KW-0238">DNA-binding</keyword>
<evidence type="ECO:0000256" key="3">
    <source>
        <dbReference type="ARBA" id="ARBA00022771"/>
    </source>
</evidence>
<evidence type="ECO:0000256" key="8">
    <source>
        <dbReference type="ARBA" id="ARBA00023242"/>
    </source>
</evidence>
<dbReference type="PANTHER" id="PTHR31251">
    <property type="entry name" value="SQUAMOSA PROMOTER-BINDING-LIKE PROTEIN 4"/>
    <property type="match status" value="1"/>
</dbReference>
<proteinExistence type="predicted"/>
<name>A0A8J5ICF2_ZINOF</name>